<dbReference type="GeneID" id="23566331"/>
<evidence type="ECO:0008006" key="4">
    <source>
        <dbReference type="Google" id="ProtNLM"/>
    </source>
</evidence>
<keyword evidence="3" id="KW-1185">Reference proteome</keyword>
<feature type="signal peptide" evidence="1">
    <location>
        <begin position="1"/>
        <end position="27"/>
    </location>
</feature>
<reference evidence="2 3" key="1">
    <citation type="journal article" date="2006" name="Nature">
        <title>Insights from the genome of the biotrophic fungal plant pathogen Ustilago maydis.</title>
        <authorList>
            <person name="Kamper J."/>
            <person name="Kahmann R."/>
            <person name="Bolker M."/>
            <person name="Ma L.J."/>
            <person name="Brefort T."/>
            <person name="Saville B.J."/>
            <person name="Banuett F."/>
            <person name="Kronstad J.W."/>
            <person name="Gold S.E."/>
            <person name="Muller O."/>
            <person name="Perlin M.H."/>
            <person name="Wosten H.A."/>
            <person name="de Vries R."/>
            <person name="Ruiz-Herrera J."/>
            <person name="Reynaga-Pena C.G."/>
            <person name="Snetselaar K."/>
            <person name="McCann M."/>
            <person name="Perez-Martin J."/>
            <person name="Feldbrugge M."/>
            <person name="Basse C.W."/>
            <person name="Steinberg G."/>
            <person name="Ibeas J.I."/>
            <person name="Holloman W."/>
            <person name="Guzman P."/>
            <person name="Farman M."/>
            <person name="Stajich J.E."/>
            <person name="Sentandreu R."/>
            <person name="Gonzalez-Prieto J.M."/>
            <person name="Kennell J.C."/>
            <person name="Molina L."/>
            <person name="Schirawski J."/>
            <person name="Mendoza-Mendoza A."/>
            <person name="Greilinger D."/>
            <person name="Munch K."/>
            <person name="Rossel N."/>
            <person name="Scherer M."/>
            <person name="Vranes M."/>
            <person name="Ladendorf O."/>
            <person name="Vincon V."/>
            <person name="Fuchs U."/>
            <person name="Sandrock B."/>
            <person name="Meng S."/>
            <person name="Ho E.C."/>
            <person name="Cahill M.J."/>
            <person name="Boyce K.J."/>
            <person name="Klose J."/>
            <person name="Klosterman S.J."/>
            <person name="Deelstra H.J."/>
            <person name="Ortiz-Castellanos L."/>
            <person name="Li W."/>
            <person name="Sanchez-Alonso P."/>
            <person name="Schreier P.H."/>
            <person name="Hauser-Hahn I."/>
            <person name="Vaupel M."/>
            <person name="Koopmann E."/>
            <person name="Friedrich G."/>
            <person name="Voss H."/>
            <person name="Schluter T."/>
            <person name="Margolis J."/>
            <person name="Platt D."/>
            <person name="Swimmer C."/>
            <person name="Gnirke A."/>
            <person name="Chen F."/>
            <person name="Vysotskaia V."/>
            <person name="Mannhaupt G."/>
            <person name="Guldener U."/>
            <person name="Munsterkotter M."/>
            <person name="Haase D."/>
            <person name="Oesterheld M."/>
            <person name="Mewes H.W."/>
            <person name="Mauceli E.W."/>
            <person name="DeCaprio D."/>
            <person name="Wade C.M."/>
            <person name="Butler J."/>
            <person name="Young S."/>
            <person name="Jaffe D.B."/>
            <person name="Calvo S."/>
            <person name="Nusbaum C."/>
            <person name="Galagan J."/>
            <person name="Birren B.W."/>
        </authorList>
    </citation>
    <scope>NUCLEOTIDE SEQUENCE [LARGE SCALE GENOMIC DNA]</scope>
    <source>
        <strain evidence="3">DSM 14603 / FGSC 9021 / UM521</strain>
    </source>
</reference>
<dbReference type="Proteomes" id="UP000000561">
    <property type="component" value="Chromosome 6"/>
</dbReference>
<dbReference type="AlphaFoldDB" id="A0A0D1CRK5"/>
<dbReference type="EMBL" id="CM003145">
    <property type="protein sequence ID" value="KIS69233.1"/>
    <property type="molecule type" value="Genomic_DNA"/>
</dbReference>
<dbReference type="RefSeq" id="XP_011389166.1">
    <property type="nucleotide sequence ID" value="XM_011390864.1"/>
</dbReference>
<evidence type="ECO:0000313" key="3">
    <source>
        <dbReference type="Proteomes" id="UP000000561"/>
    </source>
</evidence>
<dbReference type="KEGG" id="uma:UMAG_10278"/>
<name>A0A0D1CRK5_MYCMD</name>
<organism evidence="2 3">
    <name type="scientific">Mycosarcoma maydis</name>
    <name type="common">Corn smut fungus</name>
    <name type="synonym">Ustilago maydis</name>
    <dbReference type="NCBI Taxonomy" id="5270"/>
    <lineage>
        <taxon>Eukaryota</taxon>
        <taxon>Fungi</taxon>
        <taxon>Dikarya</taxon>
        <taxon>Basidiomycota</taxon>
        <taxon>Ustilaginomycotina</taxon>
        <taxon>Ustilaginomycetes</taxon>
        <taxon>Ustilaginales</taxon>
        <taxon>Ustilaginaceae</taxon>
        <taxon>Mycosarcoma</taxon>
    </lineage>
</organism>
<evidence type="ECO:0000256" key="1">
    <source>
        <dbReference type="SAM" id="SignalP"/>
    </source>
</evidence>
<protein>
    <recommendedName>
        <fullName evidence="4">Secreted protein</fullName>
    </recommendedName>
</protein>
<evidence type="ECO:0000313" key="2">
    <source>
        <dbReference type="EMBL" id="KIS69233.1"/>
    </source>
</evidence>
<sequence>MHRLSSMADLLLFLSCFIFQAPSLSLARLLRVKWAQVESSLPSSAPVVFRQSHLRLTLTTNSQLVCRIGNQTILSFLSLRLAMALSSITFGGPLPASGRSYDSTLCSKTSRTRVARYQADRVSCAFLSLSKSSYSTHQHRW</sequence>
<proteinExistence type="predicted"/>
<gene>
    <name evidence="2" type="ORF">UMAG_10278</name>
</gene>
<dbReference type="VEuPathDB" id="FungiDB:UMAG_10278"/>
<dbReference type="InParanoid" id="A0A0D1CRK5"/>
<feature type="chain" id="PRO_5002228599" description="Secreted protein" evidence="1">
    <location>
        <begin position="28"/>
        <end position="141"/>
    </location>
</feature>
<keyword evidence="1" id="KW-0732">Signal</keyword>
<accession>A0A0D1CRK5</accession>